<gene>
    <name evidence="3" type="ORF">TCE0_042r14999</name>
</gene>
<comment type="caution">
    <text evidence="3">The sequence shown here is derived from an EMBL/GenBank/DDBJ whole genome shotgun (WGS) entry which is preliminary data.</text>
</comment>
<evidence type="ECO:0000256" key="1">
    <source>
        <dbReference type="SAM" id="Coils"/>
    </source>
</evidence>
<dbReference type="EMBL" id="DF933838">
    <property type="protein sequence ID" value="GAM41689.1"/>
    <property type="molecule type" value="Genomic_DNA"/>
</dbReference>
<accession>A0A6V8HIN4</accession>
<keyword evidence="1" id="KW-0175">Coiled coil</keyword>
<dbReference type="AlphaFoldDB" id="A0A6V8HIN4"/>
<feature type="compositionally biased region" description="Basic and acidic residues" evidence="2">
    <location>
        <begin position="177"/>
        <end position="187"/>
    </location>
</feature>
<dbReference type="Proteomes" id="UP000053095">
    <property type="component" value="Unassembled WGS sequence"/>
</dbReference>
<protein>
    <submittedName>
        <fullName evidence="3">Uncharacterized protein</fullName>
    </submittedName>
</protein>
<reference evidence="4" key="1">
    <citation type="journal article" date="2015" name="Genome Announc.">
        <title>Draft genome sequence of Talaromyces cellulolyticus strain Y-94, a source of lignocellulosic biomass-degrading enzymes.</title>
        <authorList>
            <person name="Fujii T."/>
            <person name="Koike H."/>
            <person name="Sawayama S."/>
            <person name="Yano S."/>
            <person name="Inoue H."/>
        </authorList>
    </citation>
    <scope>NUCLEOTIDE SEQUENCE [LARGE SCALE GENOMIC DNA]</scope>
    <source>
        <strain evidence="4">Y-94</strain>
    </source>
</reference>
<name>A0A6V8HIN4_TALPI</name>
<evidence type="ECO:0000313" key="4">
    <source>
        <dbReference type="Proteomes" id="UP000053095"/>
    </source>
</evidence>
<evidence type="ECO:0000256" key="2">
    <source>
        <dbReference type="SAM" id="MobiDB-lite"/>
    </source>
</evidence>
<sequence>MAKEELAALNKGLADIPPVPEGDSDFDELSGDKMELDSGLATAKVAKAEPALKKKATDEEKAAVKRRLDEALKAINDARELGVELPGELANEPPIKKQRCQSPDLPPEAAAYKKRLGEELDSLIEDIKKDRERFQWFCDKQKKMEEEIEKLKGWKAELSTRIGRKQKEIRQKKRHLKDIDRSHRKSD</sequence>
<evidence type="ECO:0000313" key="3">
    <source>
        <dbReference type="EMBL" id="GAM41689.1"/>
    </source>
</evidence>
<feature type="region of interest" description="Disordered" evidence="2">
    <location>
        <begin position="165"/>
        <end position="187"/>
    </location>
</feature>
<feature type="region of interest" description="Disordered" evidence="2">
    <location>
        <begin position="1"/>
        <end position="26"/>
    </location>
</feature>
<keyword evidence="4" id="KW-1185">Reference proteome</keyword>
<feature type="coiled-coil region" evidence="1">
    <location>
        <begin position="54"/>
        <end position="81"/>
    </location>
</feature>
<proteinExistence type="predicted"/>
<organism evidence="3 4">
    <name type="scientific">Talaromyces pinophilus</name>
    <name type="common">Penicillium pinophilum</name>
    <dbReference type="NCBI Taxonomy" id="128442"/>
    <lineage>
        <taxon>Eukaryota</taxon>
        <taxon>Fungi</taxon>
        <taxon>Dikarya</taxon>
        <taxon>Ascomycota</taxon>
        <taxon>Pezizomycotina</taxon>
        <taxon>Eurotiomycetes</taxon>
        <taxon>Eurotiomycetidae</taxon>
        <taxon>Eurotiales</taxon>
        <taxon>Trichocomaceae</taxon>
        <taxon>Talaromyces</taxon>
        <taxon>Talaromyces sect. Talaromyces</taxon>
    </lineage>
</organism>